<keyword evidence="3" id="KW-1185">Reference proteome</keyword>
<evidence type="ECO:0000259" key="1">
    <source>
        <dbReference type="Pfam" id="PF00078"/>
    </source>
</evidence>
<name>A0ABQ5DYL5_9ASTR</name>
<organism evidence="2 3">
    <name type="scientific">Tanacetum coccineum</name>
    <dbReference type="NCBI Taxonomy" id="301880"/>
    <lineage>
        <taxon>Eukaryota</taxon>
        <taxon>Viridiplantae</taxon>
        <taxon>Streptophyta</taxon>
        <taxon>Embryophyta</taxon>
        <taxon>Tracheophyta</taxon>
        <taxon>Spermatophyta</taxon>
        <taxon>Magnoliopsida</taxon>
        <taxon>eudicotyledons</taxon>
        <taxon>Gunneridae</taxon>
        <taxon>Pentapetalae</taxon>
        <taxon>asterids</taxon>
        <taxon>campanulids</taxon>
        <taxon>Asterales</taxon>
        <taxon>Asteraceae</taxon>
        <taxon>Asteroideae</taxon>
        <taxon>Anthemideae</taxon>
        <taxon>Anthemidinae</taxon>
        <taxon>Tanacetum</taxon>
    </lineage>
</organism>
<dbReference type="PANTHER" id="PTHR31635">
    <property type="entry name" value="REVERSE TRANSCRIPTASE DOMAIN-CONTAINING PROTEIN-RELATED"/>
    <property type="match status" value="1"/>
</dbReference>
<gene>
    <name evidence="2" type="ORF">Tco_0951988</name>
</gene>
<reference evidence="2" key="2">
    <citation type="submission" date="2022-01" db="EMBL/GenBank/DDBJ databases">
        <authorList>
            <person name="Yamashiro T."/>
            <person name="Shiraishi A."/>
            <person name="Satake H."/>
            <person name="Nakayama K."/>
        </authorList>
    </citation>
    <scope>NUCLEOTIDE SEQUENCE</scope>
</reference>
<keyword evidence="2" id="KW-0695">RNA-directed DNA polymerase</keyword>
<reference evidence="2" key="1">
    <citation type="journal article" date="2022" name="Int. J. Mol. Sci.">
        <title>Draft Genome of Tanacetum Coccineum: Genomic Comparison of Closely Related Tanacetum-Family Plants.</title>
        <authorList>
            <person name="Yamashiro T."/>
            <person name="Shiraishi A."/>
            <person name="Nakayama K."/>
            <person name="Satake H."/>
        </authorList>
    </citation>
    <scope>NUCLEOTIDE SEQUENCE</scope>
</reference>
<dbReference type="InterPro" id="IPR000477">
    <property type="entry name" value="RT_dom"/>
</dbReference>
<keyword evidence="2" id="KW-0808">Transferase</keyword>
<accession>A0ABQ5DYL5</accession>
<dbReference type="Proteomes" id="UP001151760">
    <property type="component" value="Unassembled WGS sequence"/>
</dbReference>
<dbReference type="Pfam" id="PF00078">
    <property type="entry name" value="RVT_1"/>
    <property type="match status" value="1"/>
</dbReference>
<comment type="caution">
    <text evidence="2">The sequence shown here is derived from an EMBL/GenBank/DDBJ whole genome shotgun (WGS) entry which is preliminary data.</text>
</comment>
<sequence length="425" mass="50166">MGDERFIAVKGEWKGINGEVFLVYVYGPHITRQKTSLWERLTGLTDRMGGAWCIFGDLNVVRCNDDRLNSQVNVKEMREFNDFINDRGSWKFQWVDVDLDFGPKPFRAFDIWLEESDFILIVEDAWKKEVRSNRPDCRFWDKLKNVKESLKKERFGGSREKIEMYNKEAMRWELEAENRTLAENERLAWMEARKRWEEKENECNNMLRQKARIKWDVEDGVWCEDPKKIKMEMARHYKALFMNRTKVQPIFCCERIGKITKEEARDLEKDFNKNEVLEAIRGCGGDKAPGPDGFNFKFIRKFWNVIKPDLLEAVRWFWDRMEILRGCNSSFISIIPKVADPIGLGDFRSISLIGCYYKIIAKMLAERIKKVVGTLVGDVQNAFIKGRYILDEVLIANETMEFLKKKKEKGLIFKVDFAKAYDNIN</sequence>
<dbReference type="SUPFAM" id="SSF56219">
    <property type="entry name" value="DNase I-like"/>
    <property type="match status" value="1"/>
</dbReference>
<dbReference type="EMBL" id="BQNB010015714">
    <property type="protein sequence ID" value="GJT43273.1"/>
    <property type="molecule type" value="Genomic_DNA"/>
</dbReference>
<dbReference type="PANTHER" id="PTHR31635:SF196">
    <property type="entry name" value="REVERSE TRANSCRIPTASE DOMAIN-CONTAINING PROTEIN-RELATED"/>
    <property type="match status" value="1"/>
</dbReference>
<dbReference type="Gene3D" id="3.60.10.10">
    <property type="entry name" value="Endonuclease/exonuclease/phosphatase"/>
    <property type="match status" value="1"/>
</dbReference>
<feature type="domain" description="Reverse transcriptase" evidence="1">
    <location>
        <begin position="336"/>
        <end position="425"/>
    </location>
</feature>
<keyword evidence="2" id="KW-0548">Nucleotidyltransferase</keyword>
<dbReference type="InterPro" id="IPR036691">
    <property type="entry name" value="Endo/exonu/phosph_ase_sf"/>
</dbReference>
<proteinExistence type="predicted"/>
<protein>
    <submittedName>
        <fullName evidence="2">RNA-directed DNA polymerase, eukaryota</fullName>
    </submittedName>
</protein>
<evidence type="ECO:0000313" key="3">
    <source>
        <dbReference type="Proteomes" id="UP001151760"/>
    </source>
</evidence>
<evidence type="ECO:0000313" key="2">
    <source>
        <dbReference type="EMBL" id="GJT43273.1"/>
    </source>
</evidence>
<dbReference type="GO" id="GO:0003964">
    <property type="term" value="F:RNA-directed DNA polymerase activity"/>
    <property type="evidence" value="ECO:0007669"/>
    <property type="project" value="UniProtKB-KW"/>
</dbReference>